<dbReference type="Gene3D" id="1.25.40.10">
    <property type="entry name" value="Tetratricopeptide repeat domain"/>
    <property type="match status" value="6"/>
</dbReference>
<protein>
    <submittedName>
        <fullName evidence="4">Pentatricopeptide repeat-containing protein</fullName>
    </submittedName>
</protein>
<evidence type="ECO:0000313" key="5">
    <source>
        <dbReference type="Proteomes" id="UP001180020"/>
    </source>
</evidence>
<proteinExistence type="inferred from homology"/>
<comment type="similarity">
    <text evidence="1">Belongs to the PPR family. P subfamily.</text>
</comment>
<keyword evidence="2" id="KW-0677">Repeat</keyword>
<dbReference type="InterPro" id="IPR050667">
    <property type="entry name" value="PPR-containing_protein"/>
</dbReference>
<feature type="repeat" description="PPR" evidence="3">
    <location>
        <begin position="249"/>
        <end position="283"/>
    </location>
</feature>
<dbReference type="PANTHER" id="PTHR47939:SF13">
    <property type="entry name" value="OS03G0201400 PROTEIN"/>
    <property type="match status" value="1"/>
</dbReference>
<feature type="repeat" description="PPR" evidence="3">
    <location>
        <begin position="319"/>
        <end position="354"/>
    </location>
</feature>
<dbReference type="Pfam" id="PF12854">
    <property type="entry name" value="PPR_1"/>
    <property type="match status" value="1"/>
</dbReference>
<feature type="repeat" description="PPR" evidence="3">
    <location>
        <begin position="284"/>
        <end position="318"/>
    </location>
</feature>
<dbReference type="PROSITE" id="PS51375">
    <property type="entry name" value="PPR"/>
    <property type="match status" value="10"/>
</dbReference>
<evidence type="ECO:0000313" key="4">
    <source>
        <dbReference type="EMBL" id="KAK1284607.1"/>
    </source>
</evidence>
<accession>A0AAV9C7C9</accession>
<dbReference type="EMBL" id="JAUJYO010000021">
    <property type="protein sequence ID" value="KAK1284607.1"/>
    <property type="molecule type" value="Genomic_DNA"/>
</dbReference>
<reference evidence="4" key="2">
    <citation type="submission" date="2023-06" db="EMBL/GenBank/DDBJ databases">
        <authorList>
            <person name="Ma L."/>
            <person name="Liu K.-W."/>
            <person name="Li Z."/>
            <person name="Hsiao Y.-Y."/>
            <person name="Qi Y."/>
            <person name="Fu T."/>
            <person name="Tang G."/>
            <person name="Zhang D."/>
            <person name="Sun W.-H."/>
            <person name="Liu D.-K."/>
            <person name="Li Y."/>
            <person name="Chen G.-Z."/>
            <person name="Liu X.-D."/>
            <person name="Liao X.-Y."/>
            <person name="Jiang Y.-T."/>
            <person name="Yu X."/>
            <person name="Hao Y."/>
            <person name="Huang J."/>
            <person name="Zhao X.-W."/>
            <person name="Ke S."/>
            <person name="Chen Y.-Y."/>
            <person name="Wu W.-L."/>
            <person name="Hsu J.-L."/>
            <person name="Lin Y.-F."/>
            <person name="Huang M.-D."/>
            <person name="Li C.-Y."/>
            <person name="Huang L."/>
            <person name="Wang Z.-W."/>
            <person name="Zhao X."/>
            <person name="Zhong W.-Y."/>
            <person name="Peng D.-H."/>
            <person name="Ahmad S."/>
            <person name="Lan S."/>
            <person name="Zhang J.-S."/>
            <person name="Tsai W.-C."/>
            <person name="Van De Peer Y."/>
            <person name="Liu Z.-J."/>
        </authorList>
    </citation>
    <scope>NUCLEOTIDE SEQUENCE</scope>
    <source>
        <strain evidence="4">CP</strain>
        <tissue evidence="4">Leaves</tissue>
    </source>
</reference>
<name>A0AAV9C7C9_ACOCL</name>
<gene>
    <name evidence="4" type="ORF">QJS10_CPB21g01751</name>
</gene>
<dbReference type="Proteomes" id="UP001180020">
    <property type="component" value="Unassembled WGS sequence"/>
</dbReference>
<feature type="repeat" description="PPR" evidence="3">
    <location>
        <begin position="425"/>
        <end position="460"/>
    </location>
</feature>
<dbReference type="AlphaFoldDB" id="A0AAV9C7C9"/>
<dbReference type="Pfam" id="PF13041">
    <property type="entry name" value="PPR_2"/>
    <property type="match status" value="4"/>
</dbReference>
<feature type="repeat" description="PPR" evidence="3">
    <location>
        <begin position="568"/>
        <end position="602"/>
    </location>
</feature>
<organism evidence="4 5">
    <name type="scientific">Acorus calamus</name>
    <name type="common">Sweet flag</name>
    <dbReference type="NCBI Taxonomy" id="4465"/>
    <lineage>
        <taxon>Eukaryota</taxon>
        <taxon>Viridiplantae</taxon>
        <taxon>Streptophyta</taxon>
        <taxon>Embryophyta</taxon>
        <taxon>Tracheophyta</taxon>
        <taxon>Spermatophyta</taxon>
        <taxon>Magnoliopsida</taxon>
        <taxon>Liliopsida</taxon>
        <taxon>Acoraceae</taxon>
        <taxon>Acorus</taxon>
    </lineage>
</organism>
<dbReference type="NCBIfam" id="TIGR00756">
    <property type="entry name" value="PPR"/>
    <property type="match status" value="11"/>
</dbReference>
<keyword evidence="5" id="KW-1185">Reference proteome</keyword>
<dbReference type="InterPro" id="IPR002885">
    <property type="entry name" value="PPR_rpt"/>
</dbReference>
<evidence type="ECO:0000256" key="3">
    <source>
        <dbReference type="PROSITE-ProRule" id="PRU00708"/>
    </source>
</evidence>
<dbReference type="SUPFAM" id="SSF81901">
    <property type="entry name" value="HCP-like"/>
    <property type="match status" value="1"/>
</dbReference>
<sequence>MWRILCRGFPLARRFQITPSPYSLLSTPTDGDGSSPSHALSIIQQQQPNHALIGDSSEAVGSVCSLVCRSYEDGDRTLKSLPIDHLSLSPEHAVTIVAALAETEGSMVALSFFHWTISHSKFRLFMRLYITTALSLVRRRNPRKAHEVMRCMLGSFAEVGRVKEAIDMVFEMRNQGLPLSLHTLNRALRVAVDSGFIDLAERMFDELPDNGLLPDSYSFKTMLVAYCRARRVADVERLLLRESSSLIVDNVTCTAIVGLYCERGYFGRVCRLFERMRESGVTPNLINYTAFINGLCRKGSVKRAFEVLEEMVAKGLRPNVYTHTVLIDGLCRIGWTERAFRLFLKLVRSESYKPNVRTYTAMICGYCREGKINRAEMLLTRMREQGIAPNANTFTTLIDGHCKSGNLDRAFELMEEMPAEGLLPNICTYNAVMDGLCKKGRVHEAYKLLELGVVARGLKADRVTYTILMSEHCKRDDMKRAMDLFDQMAESTDSQPDIHTYTTLIAAFCKKRRTEDGERLFERALSIGLVPTKQTFTALISGHCRDGNASSALKVFERMTSEHGCAPDSVTYGALISGLCKESRLEEAKTLYHAMVDRGLVPCEVSRVTLAYEYCLKEEPEVAMALLDRLEKKAWIRTANVLTRKLSCRGDADTAALFLRRLLEKDRNMDRITFTAFVNACYGCGKYSLASELLERTTEGVSTEMVVA</sequence>
<comment type="caution">
    <text evidence="4">The sequence shown here is derived from an EMBL/GenBank/DDBJ whole genome shotgun (WGS) entry which is preliminary data.</text>
</comment>
<evidence type="ECO:0000256" key="2">
    <source>
        <dbReference type="ARBA" id="ARBA00022737"/>
    </source>
</evidence>
<dbReference type="Pfam" id="PF01535">
    <property type="entry name" value="PPR"/>
    <property type="match status" value="2"/>
</dbReference>
<feature type="repeat" description="PPR" evidence="3">
    <location>
        <begin position="461"/>
        <end position="491"/>
    </location>
</feature>
<reference evidence="4" key="1">
    <citation type="journal article" date="2023" name="Nat. Commun.">
        <title>Diploid and tetraploid genomes of Acorus and the evolution of monocots.</title>
        <authorList>
            <person name="Ma L."/>
            <person name="Liu K.W."/>
            <person name="Li Z."/>
            <person name="Hsiao Y.Y."/>
            <person name="Qi Y."/>
            <person name="Fu T."/>
            <person name="Tang G.D."/>
            <person name="Zhang D."/>
            <person name="Sun W.H."/>
            <person name="Liu D.K."/>
            <person name="Li Y."/>
            <person name="Chen G.Z."/>
            <person name="Liu X.D."/>
            <person name="Liao X.Y."/>
            <person name="Jiang Y.T."/>
            <person name="Yu X."/>
            <person name="Hao Y."/>
            <person name="Huang J."/>
            <person name="Zhao X.W."/>
            <person name="Ke S."/>
            <person name="Chen Y.Y."/>
            <person name="Wu W.L."/>
            <person name="Hsu J.L."/>
            <person name="Lin Y.F."/>
            <person name="Huang M.D."/>
            <person name="Li C.Y."/>
            <person name="Huang L."/>
            <person name="Wang Z.W."/>
            <person name="Zhao X."/>
            <person name="Zhong W.Y."/>
            <person name="Peng D.H."/>
            <person name="Ahmad S."/>
            <person name="Lan S."/>
            <person name="Zhang J.S."/>
            <person name="Tsai W.C."/>
            <person name="Van de Peer Y."/>
            <person name="Liu Z.J."/>
        </authorList>
    </citation>
    <scope>NUCLEOTIDE SEQUENCE</scope>
    <source>
        <strain evidence="4">CP</strain>
    </source>
</reference>
<feature type="repeat" description="PPR" evidence="3">
    <location>
        <begin position="497"/>
        <end position="531"/>
    </location>
</feature>
<evidence type="ECO:0000256" key="1">
    <source>
        <dbReference type="ARBA" id="ARBA00007626"/>
    </source>
</evidence>
<feature type="repeat" description="PPR" evidence="3">
    <location>
        <begin position="532"/>
        <end position="567"/>
    </location>
</feature>
<dbReference type="PANTHER" id="PTHR47939">
    <property type="entry name" value="MEMBRANE-ASSOCIATED SALT-INDUCIBLE PROTEIN-LIKE"/>
    <property type="match status" value="1"/>
</dbReference>
<feature type="repeat" description="PPR" evidence="3">
    <location>
        <begin position="355"/>
        <end position="389"/>
    </location>
</feature>
<dbReference type="InterPro" id="IPR011990">
    <property type="entry name" value="TPR-like_helical_dom_sf"/>
</dbReference>
<feature type="repeat" description="PPR" evidence="3">
    <location>
        <begin position="390"/>
        <end position="424"/>
    </location>
</feature>